<dbReference type="PANTHER" id="PTHR42946">
    <property type="entry name" value="PHOSPHOHEXOSE MUTASE"/>
    <property type="match status" value="1"/>
</dbReference>
<dbReference type="Gene3D" id="3.30.310.50">
    <property type="entry name" value="Alpha-D-phosphohexomutase, C-terminal domain"/>
    <property type="match status" value="1"/>
</dbReference>
<evidence type="ECO:0000313" key="11">
    <source>
        <dbReference type="EMBL" id="PUE03744.1"/>
    </source>
</evidence>
<evidence type="ECO:0000259" key="10">
    <source>
        <dbReference type="Pfam" id="PF02880"/>
    </source>
</evidence>
<evidence type="ECO:0000256" key="5">
    <source>
        <dbReference type="ARBA" id="ARBA00022842"/>
    </source>
</evidence>
<dbReference type="InterPro" id="IPR005846">
    <property type="entry name" value="A-D-PHexomutase_a/b/a-III"/>
</dbReference>
<evidence type="ECO:0000259" key="9">
    <source>
        <dbReference type="Pfam" id="PF02879"/>
    </source>
</evidence>
<reference evidence="11 12" key="1">
    <citation type="submission" date="2018-01" db="EMBL/GenBank/DDBJ databases">
        <title>Novel co-symbiosis in the lucinid bivalve Phacoides pectinatus.</title>
        <authorList>
            <person name="Lim S.J."/>
            <person name="Davis B.G."/>
            <person name="Gill D.E."/>
            <person name="Engel A.S."/>
            <person name="Anderson L.C."/>
            <person name="Campbell B.J."/>
        </authorList>
    </citation>
    <scope>NUCLEOTIDE SEQUENCE [LARGE SCALE GENOMIC DNA]</scope>
    <source>
        <strain evidence="11">N3_P5</strain>
    </source>
</reference>
<dbReference type="PANTHER" id="PTHR42946:SF1">
    <property type="entry name" value="PHOSPHOGLUCOMUTASE (ALPHA-D-GLUCOSE-1,6-BISPHOSPHATE-DEPENDENT)"/>
    <property type="match status" value="1"/>
</dbReference>
<feature type="domain" description="Alpha-D-phosphohexomutase C-terminal" evidence="7">
    <location>
        <begin position="434"/>
        <end position="479"/>
    </location>
</feature>
<dbReference type="InterPro" id="IPR005843">
    <property type="entry name" value="A-D-PHexomutase_C"/>
</dbReference>
<feature type="domain" description="Alpha-D-phosphohexomutase alpha/beta/alpha" evidence="10">
    <location>
        <begin position="272"/>
        <end position="388"/>
    </location>
</feature>
<dbReference type="Gene3D" id="3.40.120.10">
    <property type="entry name" value="Alpha-D-Glucose-1,6-Bisphosphate, subunit A, domain 3"/>
    <property type="match status" value="3"/>
</dbReference>
<dbReference type="GO" id="GO:0004615">
    <property type="term" value="F:phosphomannomutase activity"/>
    <property type="evidence" value="ECO:0007669"/>
    <property type="project" value="TreeGrafter"/>
</dbReference>
<dbReference type="InterPro" id="IPR016055">
    <property type="entry name" value="A-D-PHexomutase_a/b/a-I/II/III"/>
</dbReference>
<dbReference type="Pfam" id="PF02880">
    <property type="entry name" value="PGM_PMM_III"/>
    <property type="match status" value="1"/>
</dbReference>
<proteinExistence type="inferred from homology"/>
<dbReference type="GO" id="GO:0005975">
    <property type="term" value="P:carbohydrate metabolic process"/>
    <property type="evidence" value="ECO:0007669"/>
    <property type="project" value="InterPro"/>
</dbReference>
<gene>
    <name evidence="11" type="ORF">C3L24_04230</name>
</gene>
<name>A0A6N4DXP5_9GAMM</name>
<dbReference type="Pfam" id="PF00408">
    <property type="entry name" value="PGM_PMM_IV"/>
    <property type="match status" value="1"/>
</dbReference>
<dbReference type="InterPro" id="IPR005844">
    <property type="entry name" value="A-D-PHexomutase_a/b/a-I"/>
</dbReference>
<dbReference type="GO" id="GO:0006048">
    <property type="term" value="P:UDP-N-acetylglucosamine biosynthetic process"/>
    <property type="evidence" value="ECO:0007669"/>
    <property type="project" value="TreeGrafter"/>
</dbReference>
<comment type="caution">
    <text evidence="11">The sequence shown here is derived from an EMBL/GenBank/DDBJ whole genome shotgun (WGS) entry which is preliminary data.</text>
</comment>
<comment type="similarity">
    <text evidence="2">Belongs to the phosphohexose mutase family.</text>
</comment>
<dbReference type="GO" id="GO:0005829">
    <property type="term" value="C:cytosol"/>
    <property type="evidence" value="ECO:0007669"/>
    <property type="project" value="TreeGrafter"/>
</dbReference>
<dbReference type="Pfam" id="PF02879">
    <property type="entry name" value="PGM_PMM_II"/>
    <property type="match status" value="1"/>
</dbReference>
<evidence type="ECO:0000256" key="4">
    <source>
        <dbReference type="ARBA" id="ARBA00022723"/>
    </source>
</evidence>
<dbReference type="SUPFAM" id="SSF53738">
    <property type="entry name" value="Phosphoglucomutase, first 3 domains"/>
    <property type="match status" value="3"/>
</dbReference>
<dbReference type="Pfam" id="PF02878">
    <property type="entry name" value="PGM_PMM_I"/>
    <property type="match status" value="1"/>
</dbReference>
<protein>
    <submittedName>
        <fullName evidence="11">Phosphomannomutase</fullName>
    </submittedName>
</protein>
<dbReference type="InterPro" id="IPR005845">
    <property type="entry name" value="A-D-PHexomutase_a/b/a-II"/>
</dbReference>
<dbReference type="AlphaFoldDB" id="A0A6N4DXP5"/>
<keyword evidence="5" id="KW-0460">Magnesium</keyword>
<dbReference type="GO" id="GO:0008966">
    <property type="term" value="F:phosphoglucosamine mutase activity"/>
    <property type="evidence" value="ECO:0007669"/>
    <property type="project" value="TreeGrafter"/>
</dbReference>
<feature type="domain" description="Alpha-D-phosphohexomutase alpha/beta/alpha" evidence="9">
    <location>
        <begin position="170"/>
        <end position="267"/>
    </location>
</feature>
<keyword evidence="6" id="KW-0413">Isomerase</keyword>
<dbReference type="SUPFAM" id="SSF55957">
    <property type="entry name" value="Phosphoglucomutase, C-terminal domain"/>
    <property type="match status" value="1"/>
</dbReference>
<keyword evidence="3" id="KW-0597">Phosphoprotein</keyword>
<dbReference type="EMBL" id="PQCO01000150">
    <property type="protein sequence ID" value="PUE03744.1"/>
    <property type="molecule type" value="Genomic_DNA"/>
</dbReference>
<dbReference type="InterPro" id="IPR036900">
    <property type="entry name" value="A-D-PHexomutase_C_sf"/>
</dbReference>
<evidence type="ECO:0000259" key="7">
    <source>
        <dbReference type="Pfam" id="PF00408"/>
    </source>
</evidence>
<evidence type="ECO:0000259" key="8">
    <source>
        <dbReference type="Pfam" id="PF02878"/>
    </source>
</evidence>
<keyword evidence="4" id="KW-0479">Metal-binding</keyword>
<evidence type="ECO:0000256" key="6">
    <source>
        <dbReference type="ARBA" id="ARBA00023235"/>
    </source>
</evidence>
<feature type="domain" description="Alpha-D-phosphohexomutase alpha/beta/alpha" evidence="8">
    <location>
        <begin position="13"/>
        <end position="139"/>
    </location>
</feature>
<dbReference type="GO" id="GO:0009252">
    <property type="term" value="P:peptidoglycan biosynthetic process"/>
    <property type="evidence" value="ECO:0007669"/>
    <property type="project" value="TreeGrafter"/>
</dbReference>
<dbReference type="Proteomes" id="UP000250928">
    <property type="component" value="Unassembled WGS sequence"/>
</dbReference>
<evidence type="ECO:0000256" key="3">
    <source>
        <dbReference type="ARBA" id="ARBA00022553"/>
    </source>
</evidence>
<evidence type="ECO:0000256" key="1">
    <source>
        <dbReference type="ARBA" id="ARBA00001946"/>
    </source>
</evidence>
<dbReference type="CDD" id="cd03088">
    <property type="entry name" value="ManB"/>
    <property type="match status" value="1"/>
</dbReference>
<evidence type="ECO:0000313" key="12">
    <source>
        <dbReference type="Proteomes" id="UP000250928"/>
    </source>
</evidence>
<dbReference type="InterPro" id="IPR050060">
    <property type="entry name" value="Phosphoglucosamine_mutase"/>
</dbReference>
<evidence type="ECO:0000256" key="2">
    <source>
        <dbReference type="ARBA" id="ARBA00010231"/>
    </source>
</evidence>
<sequence>MTVSGLMDGSGVGFGTSGVRGLVSAMSDRVCYLYTMAFLQYLLGQGVIGAGDRVAVAGDRRASTPRIAAAVIAAIRAMGLRPVYCGLIPSPAVALFGLEQSIATVMVTGSHIPDDRNGIKFNTPAGEILKPDEEAIRRQRMASDPSLFDERGNLRAPQALPVIDGAARAAYLDRYMALFPAGLLAGLRVGVYEHSSVCRDLLGELLGGLGAEVVRLGRSERFIPVDTEAIRTEDVALALEWTRERRLDALVSTDGDGDRPLVGDERGVWLRGDVAGILTAQYLGARTVVTPVSSNSALERCGLFGRTERTRIGSPFVIEAMQRLQAAGAERVVGYEANGGFLQQTPLEPAGRVLTPLPTRDALIVILAILALSRQRGQPLSALVAALPGRHTHSGRVKAFPAALSRERVGAMRSGQADTDARAFARTFPGLAPVAAIDYTDGVRFRLDNDEIVHLRPSGNAPELRCYTEAGSVERAHALSVFCLGVMEGWKD</sequence>
<organism evidence="11 12">
    <name type="scientific">Candidatus Sedimenticola endophacoides</name>
    <dbReference type="NCBI Taxonomy" id="2548426"/>
    <lineage>
        <taxon>Bacteria</taxon>
        <taxon>Pseudomonadati</taxon>
        <taxon>Pseudomonadota</taxon>
        <taxon>Gammaproteobacteria</taxon>
        <taxon>Chromatiales</taxon>
        <taxon>Sedimenticolaceae</taxon>
        <taxon>Sedimenticola</taxon>
    </lineage>
</organism>
<comment type="cofactor">
    <cofactor evidence="1">
        <name>Mg(2+)</name>
        <dbReference type="ChEBI" id="CHEBI:18420"/>
    </cofactor>
</comment>
<dbReference type="GO" id="GO:0046872">
    <property type="term" value="F:metal ion binding"/>
    <property type="evidence" value="ECO:0007669"/>
    <property type="project" value="UniProtKB-KW"/>
</dbReference>
<accession>A0A6N4DXP5</accession>